<gene>
    <name evidence="4" type="ORF">TSAR_012040</name>
</gene>
<name>A0A232F4P3_9HYME</name>
<keyword evidence="5" id="KW-1185">Reference proteome</keyword>
<dbReference type="GO" id="GO:0045944">
    <property type="term" value="P:positive regulation of transcription by RNA polymerase II"/>
    <property type="evidence" value="ECO:0007669"/>
    <property type="project" value="TreeGrafter"/>
</dbReference>
<dbReference type="GO" id="GO:0005634">
    <property type="term" value="C:nucleus"/>
    <property type="evidence" value="ECO:0007669"/>
    <property type="project" value="TreeGrafter"/>
</dbReference>
<feature type="repeat" description="ANK" evidence="3">
    <location>
        <begin position="98"/>
        <end position="130"/>
    </location>
</feature>
<dbReference type="InterPro" id="IPR002110">
    <property type="entry name" value="Ankyrin_rpt"/>
</dbReference>
<dbReference type="EMBL" id="NNAY01001022">
    <property type="protein sequence ID" value="OXU25450.1"/>
    <property type="molecule type" value="Genomic_DNA"/>
</dbReference>
<protein>
    <submittedName>
        <fullName evidence="4">Uncharacterized protein</fullName>
    </submittedName>
</protein>
<dbReference type="Proteomes" id="UP000215335">
    <property type="component" value="Unassembled WGS sequence"/>
</dbReference>
<evidence type="ECO:0000313" key="4">
    <source>
        <dbReference type="EMBL" id="OXU25450.1"/>
    </source>
</evidence>
<keyword evidence="2 3" id="KW-0040">ANK repeat</keyword>
<dbReference type="SMART" id="SM00248">
    <property type="entry name" value="ANK"/>
    <property type="match status" value="3"/>
</dbReference>
<dbReference type="PROSITE" id="PS50297">
    <property type="entry name" value="ANK_REP_REGION"/>
    <property type="match status" value="2"/>
</dbReference>
<sequence length="272" mass="30424">NLNIRYTLYTHLAVALIRKGVPLDAKSSSGFQPIHLAAARPSDTWLQLYLYIDMGADANALAEDGLSPLHMAARSQVPATTLSTLLKRGANIHLKTTQGRTALHEACANSREDNIRILLSAGADMLAEDCDGKTPFTALCRSIEPPYIESPSVRLMIKALALKKDRLQPSVKLKDERLVRSNREMRAYYRDCRAQVASLKLTRFTEDCTFLELLTKSCEQIAGLMMRNGNFKVNFRLYDFSGFAMYAEDALAAFERAQRHCEDLAMSSSEIR</sequence>
<organism evidence="4 5">
    <name type="scientific">Trichomalopsis sarcophagae</name>
    <dbReference type="NCBI Taxonomy" id="543379"/>
    <lineage>
        <taxon>Eukaryota</taxon>
        <taxon>Metazoa</taxon>
        <taxon>Ecdysozoa</taxon>
        <taxon>Arthropoda</taxon>
        <taxon>Hexapoda</taxon>
        <taxon>Insecta</taxon>
        <taxon>Pterygota</taxon>
        <taxon>Neoptera</taxon>
        <taxon>Endopterygota</taxon>
        <taxon>Hymenoptera</taxon>
        <taxon>Apocrita</taxon>
        <taxon>Proctotrupomorpha</taxon>
        <taxon>Chalcidoidea</taxon>
        <taxon>Pteromalidae</taxon>
        <taxon>Pteromalinae</taxon>
        <taxon>Trichomalopsis</taxon>
    </lineage>
</organism>
<proteinExistence type="predicted"/>
<dbReference type="Pfam" id="PF12796">
    <property type="entry name" value="Ank_2"/>
    <property type="match status" value="1"/>
</dbReference>
<evidence type="ECO:0000256" key="2">
    <source>
        <dbReference type="ARBA" id="ARBA00023043"/>
    </source>
</evidence>
<evidence type="ECO:0000313" key="5">
    <source>
        <dbReference type="Proteomes" id="UP000215335"/>
    </source>
</evidence>
<dbReference type="PROSITE" id="PS50088">
    <property type="entry name" value="ANK_REPEAT"/>
    <property type="match status" value="2"/>
</dbReference>
<feature type="repeat" description="ANK" evidence="3">
    <location>
        <begin position="64"/>
        <end position="97"/>
    </location>
</feature>
<dbReference type="Gene3D" id="1.25.40.20">
    <property type="entry name" value="Ankyrin repeat-containing domain"/>
    <property type="match status" value="1"/>
</dbReference>
<accession>A0A232F4P3</accession>
<reference evidence="4 5" key="1">
    <citation type="journal article" date="2017" name="Curr. Biol.">
        <title>The Evolution of Venom by Co-option of Single-Copy Genes.</title>
        <authorList>
            <person name="Martinson E.O."/>
            <person name="Mrinalini"/>
            <person name="Kelkar Y.D."/>
            <person name="Chang C.H."/>
            <person name="Werren J.H."/>
        </authorList>
    </citation>
    <scope>NUCLEOTIDE SEQUENCE [LARGE SCALE GENOMIC DNA]</scope>
    <source>
        <strain evidence="4 5">Alberta</strain>
        <tissue evidence="4">Whole body</tissue>
    </source>
</reference>
<dbReference type="GO" id="GO:0000976">
    <property type="term" value="F:transcription cis-regulatory region binding"/>
    <property type="evidence" value="ECO:0007669"/>
    <property type="project" value="TreeGrafter"/>
</dbReference>
<dbReference type="InterPro" id="IPR050663">
    <property type="entry name" value="Ankyrin-SOCS_Box"/>
</dbReference>
<evidence type="ECO:0000256" key="1">
    <source>
        <dbReference type="ARBA" id="ARBA00022737"/>
    </source>
</evidence>
<comment type="caution">
    <text evidence="4">The sequence shown here is derived from an EMBL/GenBank/DDBJ whole genome shotgun (WGS) entry which is preliminary data.</text>
</comment>
<dbReference type="InterPro" id="IPR036770">
    <property type="entry name" value="Ankyrin_rpt-contain_sf"/>
</dbReference>
<dbReference type="STRING" id="543379.A0A232F4P3"/>
<dbReference type="PANTHER" id="PTHR24193">
    <property type="entry name" value="ANKYRIN REPEAT PROTEIN"/>
    <property type="match status" value="1"/>
</dbReference>
<feature type="non-terminal residue" evidence="4">
    <location>
        <position position="1"/>
    </location>
</feature>
<dbReference type="PANTHER" id="PTHR24193:SF121">
    <property type="entry name" value="ADA2A-CONTAINING COMPLEX COMPONENT 3, ISOFORM D"/>
    <property type="match status" value="1"/>
</dbReference>
<keyword evidence="1" id="KW-0677">Repeat</keyword>
<evidence type="ECO:0000256" key="3">
    <source>
        <dbReference type="PROSITE-ProRule" id="PRU00023"/>
    </source>
</evidence>
<dbReference type="SUPFAM" id="SSF48403">
    <property type="entry name" value="Ankyrin repeat"/>
    <property type="match status" value="1"/>
</dbReference>
<dbReference type="AlphaFoldDB" id="A0A232F4P3"/>